<reference evidence="1" key="1">
    <citation type="submission" date="2019-10" db="EMBL/GenBank/DDBJ databases">
        <title>Draft genome sequece of Microseira wollei NIES-4236.</title>
        <authorList>
            <person name="Yamaguchi H."/>
            <person name="Suzuki S."/>
            <person name="Kawachi M."/>
        </authorList>
    </citation>
    <scope>NUCLEOTIDE SEQUENCE</scope>
    <source>
        <strain evidence="1">NIES-4236</strain>
    </source>
</reference>
<organism evidence="1 2">
    <name type="scientific">Microseira wollei NIES-4236</name>
    <dbReference type="NCBI Taxonomy" id="2530354"/>
    <lineage>
        <taxon>Bacteria</taxon>
        <taxon>Bacillati</taxon>
        <taxon>Cyanobacteriota</taxon>
        <taxon>Cyanophyceae</taxon>
        <taxon>Oscillatoriophycideae</taxon>
        <taxon>Aerosakkonematales</taxon>
        <taxon>Aerosakkonemataceae</taxon>
        <taxon>Microseira</taxon>
    </lineage>
</organism>
<keyword evidence="2" id="KW-1185">Reference proteome</keyword>
<evidence type="ECO:0000313" key="2">
    <source>
        <dbReference type="Proteomes" id="UP001050975"/>
    </source>
</evidence>
<dbReference type="AlphaFoldDB" id="A0AAV3XTI7"/>
<name>A0AAV3XTI7_9CYAN</name>
<evidence type="ECO:0000313" key="1">
    <source>
        <dbReference type="EMBL" id="GET43392.1"/>
    </source>
</evidence>
<comment type="caution">
    <text evidence="1">The sequence shown here is derived from an EMBL/GenBank/DDBJ whole genome shotgun (WGS) entry which is preliminary data.</text>
</comment>
<dbReference type="Proteomes" id="UP001050975">
    <property type="component" value="Unassembled WGS sequence"/>
</dbReference>
<protein>
    <submittedName>
        <fullName evidence="1">Plasmid partition protein ParG</fullName>
    </submittedName>
</protein>
<accession>A0AAV3XTI7</accession>
<dbReference type="Pfam" id="PF09274">
    <property type="entry name" value="ParG"/>
    <property type="match status" value="1"/>
</dbReference>
<dbReference type="GO" id="GO:0006355">
    <property type="term" value="P:regulation of DNA-templated transcription"/>
    <property type="evidence" value="ECO:0007669"/>
    <property type="project" value="InterPro"/>
</dbReference>
<dbReference type="EMBL" id="BLAY01000219">
    <property type="protein sequence ID" value="GET43392.1"/>
    <property type="molecule type" value="Genomic_DNA"/>
</dbReference>
<sequence length="60" mass="6889">MSEAEKEVFIRGRVPESVRARFKATCALRGRDMSDVLRELVEQWLADHETSAPTRGKENK</sequence>
<gene>
    <name evidence="1" type="primary">parG</name>
    <name evidence="1" type="ORF">MiSe_82150</name>
</gene>
<dbReference type="InterPro" id="IPR013321">
    <property type="entry name" value="Arc_rbn_hlx_hlx"/>
</dbReference>
<dbReference type="Gene3D" id="1.10.1220.10">
    <property type="entry name" value="Met repressor-like"/>
    <property type="match status" value="1"/>
</dbReference>
<dbReference type="SUPFAM" id="SSF47598">
    <property type="entry name" value="Ribbon-helix-helix"/>
    <property type="match status" value="1"/>
</dbReference>
<dbReference type="InterPro" id="IPR015354">
    <property type="entry name" value="DNA_partition_ParG"/>
</dbReference>
<proteinExistence type="predicted"/>
<dbReference type="InterPro" id="IPR010985">
    <property type="entry name" value="Ribbon_hlx_hlx"/>
</dbReference>